<dbReference type="AlphaFoldDB" id="A0A9W8DZ02"/>
<dbReference type="Proteomes" id="UP001150569">
    <property type="component" value="Unassembled WGS sequence"/>
</dbReference>
<dbReference type="EMBL" id="JANBPT010000226">
    <property type="protein sequence ID" value="KAJ1925364.1"/>
    <property type="molecule type" value="Genomic_DNA"/>
</dbReference>
<gene>
    <name evidence="3" type="ORF">IWQ60_004596</name>
</gene>
<evidence type="ECO:0000313" key="3">
    <source>
        <dbReference type="EMBL" id="KAJ1925364.1"/>
    </source>
</evidence>
<feature type="region of interest" description="Disordered" evidence="1">
    <location>
        <begin position="82"/>
        <end position="112"/>
    </location>
</feature>
<dbReference type="OrthoDB" id="2193595at2759"/>
<feature type="region of interest" description="Disordered" evidence="1">
    <location>
        <begin position="229"/>
        <end position="267"/>
    </location>
</feature>
<evidence type="ECO:0000313" key="4">
    <source>
        <dbReference type="Proteomes" id="UP001150569"/>
    </source>
</evidence>
<dbReference type="Pfam" id="PF00249">
    <property type="entry name" value="Myb_DNA-binding"/>
    <property type="match status" value="1"/>
</dbReference>
<feature type="compositionally biased region" description="Low complexity" evidence="1">
    <location>
        <begin position="240"/>
        <end position="251"/>
    </location>
</feature>
<dbReference type="InterPro" id="IPR009057">
    <property type="entry name" value="Homeodomain-like_sf"/>
</dbReference>
<reference evidence="3" key="1">
    <citation type="submission" date="2022-07" db="EMBL/GenBank/DDBJ databases">
        <title>Phylogenomic reconstructions and comparative analyses of Kickxellomycotina fungi.</title>
        <authorList>
            <person name="Reynolds N.K."/>
            <person name="Stajich J.E."/>
            <person name="Barry K."/>
            <person name="Grigoriev I.V."/>
            <person name="Crous P."/>
            <person name="Smith M.E."/>
        </authorList>
    </citation>
    <scope>NUCLEOTIDE SEQUENCE</scope>
    <source>
        <strain evidence="3">RSA 861</strain>
    </source>
</reference>
<evidence type="ECO:0000256" key="1">
    <source>
        <dbReference type="SAM" id="MobiDB-lite"/>
    </source>
</evidence>
<dbReference type="Gene3D" id="1.10.10.60">
    <property type="entry name" value="Homeodomain-like"/>
    <property type="match status" value="1"/>
</dbReference>
<dbReference type="SUPFAM" id="SSF46689">
    <property type="entry name" value="Homeodomain-like"/>
    <property type="match status" value="1"/>
</dbReference>
<keyword evidence="4" id="KW-1185">Reference proteome</keyword>
<evidence type="ECO:0000259" key="2">
    <source>
        <dbReference type="PROSITE" id="PS50090"/>
    </source>
</evidence>
<proteinExistence type="predicted"/>
<dbReference type="InterPro" id="IPR001005">
    <property type="entry name" value="SANT/Myb"/>
</dbReference>
<protein>
    <recommendedName>
        <fullName evidence="2">Myb-like domain-containing protein</fullName>
    </recommendedName>
</protein>
<comment type="caution">
    <text evidence="3">The sequence shown here is derived from an EMBL/GenBank/DDBJ whole genome shotgun (WGS) entry which is preliminary data.</text>
</comment>
<accession>A0A9W8DZ02</accession>
<dbReference type="CDD" id="cd00167">
    <property type="entry name" value="SANT"/>
    <property type="match status" value="1"/>
</dbReference>
<organism evidence="3 4">
    <name type="scientific">Tieghemiomyces parasiticus</name>
    <dbReference type="NCBI Taxonomy" id="78921"/>
    <lineage>
        <taxon>Eukaryota</taxon>
        <taxon>Fungi</taxon>
        <taxon>Fungi incertae sedis</taxon>
        <taxon>Zoopagomycota</taxon>
        <taxon>Kickxellomycotina</taxon>
        <taxon>Dimargaritomycetes</taxon>
        <taxon>Dimargaritales</taxon>
        <taxon>Dimargaritaceae</taxon>
        <taxon>Tieghemiomyces</taxon>
    </lineage>
</organism>
<dbReference type="SMART" id="SM00717">
    <property type="entry name" value="SANT"/>
    <property type="match status" value="1"/>
</dbReference>
<sequence length="379" mass="42987">MVGRCVAVRNTEPHNLVPSPQTIDQRRWNSADNRELSGPNLLHELAELDGIGDPKFSIPHRLRGDSSGLAHDPQLIKINKSFTTGKSRPPYRAKPHRTEASGLKTVPTRPIKPHSHLEDSRFAWIPDAKGWCLDETTRLREAVIRHGTVGHWRQIAHDVTTRDAQQCYDRWYRHPPGSLSRDLWPLSKDAGLIMYLFQAKPELLDMIPAFRSIRQQLRRHQIEYELTSDQVQTSPGLLRSSSPPASSAASPEPIKLTDPADHPEPPTRFWHRAALTLDPRSPSHPFHCRLRFLKLVRGAELLSSISYESMVRLRKLHRERGAITVEEARAAAGAPIDTREIKNLVRAISLRWYISRRVVGAYRPKPRDTPSTVLPPPAS</sequence>
<dbReference type="PROSITE" id="PS50090">
    <property type="entry name" value="MYB_LIKE"/>
    <property type="match status" value="1"/>
</dbReference>
<feature type="domain" description="Myb-like" evidence="2">
    <location>
        <begin position="131"/>
        <end position="175"/>
    </location>
</feature>
<name>A0A9W8DZ02_9FUNG</name>